<dbReference type="STRING" id="246404.A0A507FJT9"/>
<dbReference type="OrthoDB" id="341421at2759"/>
<evidence type="ECO:0000259" key="1">
    <source>
        <dbReference type="Pfam" id="PF09273"/>
    </source>
</evidence>
<comment type="caution">
    <text evidence="2">The sequence shown here is derived from an EMBL/GenBank/DDBJ whole genome shotgun (WGS) entry which is preliminary data.</text>
</comment>
<dbReference type="InterPro" id="IPR015353">
    <property type="entry name" value="Rubisco_LSMT_subst-bd"/>
</dbReference>
<dbReference type="Pfam" id="PF09273">
    <property type="entry name" value="Rubis-subs-bind"/>
    <property type="match status" value="1"/>
</dbReference>
<dbReference type="Gene3D" id="3.90.1420.10">
    <property type="entry name" value="Rubisco LSMT, substrate-binding domain"/>
    <property type="match status" value="1"/>
</dbReference>
<gene>
    <name evidence="2" type="ORF">CcCBS67573_g02079</name>
</gene>
<proteinExistence type="predicted"/>
<reference evidence="2 3" key="1">
    <citation type="journal article" date="2019" name="Sci. Rep.">
        <title>Comparative genomics of chytrid fungi reveal insights into the obligate biotrophic and pathogenic lifestyle of Synchytrium endobioticum.</title>
        <authorList>
            <person name="van de Vossenberg B.T.L.H."/>
            <person name="Warris S."/>
            <person name="Nguyen H.D.T."/>
            <person name="van Gent-Pelzer M.P.E."/>
            <person name="Joly D.L."/>
            <person name="van de Geest H.C."/>
            <person name="Bonants P.J.M."/>
            <person name="Smith D.S."/>
            <person name="Levesque C.A."/>
            <person name="van der Lee T.A.J."/>
        </authorList>
    </citation>
    <scope>NUCLEOTIDE SEQUENCE [LARGE SCALE GENOMIC DNA]</scope>
    <source>
        <strain evidence="2 3">CBS 675.73</strain>
    </source>
</reference>
<feature type="domain" description="Rubisco LSMT substrate-binding" evidence="1">
    <location>
        <begin position="39"/>
        <end position="114"/>
    </location>
</feature>
<dbReference type="AlphaFoldDB" id="A0A507FJT9"/>
<dbReference type="EMBL" id="QEAP01000040">
    <property type="protein sequence ID" value="TPX76669.1"/>
    <property type="molecule type" value="Genomic_DNA"/>
</dbReference>
<accession>A0A507FJT9</accession>
<organism evidence="2 3">
    <name type="scientific">Chytriomyces confervae</name>
    <dbReference type="NCBI Taxonomy" id="246404"/>
    <lineage>
        <taxon>Eukaryota</taxon>
        <taxon>Fungi</taxon>
        <taxon>Fungi incertae sedis</taxon>
        <taxon>Chytridiomycota</taxon>
        <taxon>Chytridiomycota incertae sedis</taxon>
        <taxon>Chytridiomycetes</taxon>
        <taxon>Chytridiales</taxon>
        <taxon>Chytriomycetaceae</taxon>
        <taxon>Chytriomyces</taxon>
    </lineage>
</organism>
<name>A0A507FJT9_9FUNG</name>
<keyword evidence="3" id="KW-1185">Reference proteome</keyword>
<evidence type="ECO:0000313" key="2">
    <source>
        <dbReference type="EMBL" id="TPX76669.1"/>
    </source>
</evidence>
<evidence type="ECO:0000313" key="3">
    <source>
        <dbReference type="Proteomes" id="UP000320333"/>
    </source>
</evidence>
<dbReference type="Proteomes" id="UP000320333">
    <property type="component" value="Unassembled WGS sequence"/>
</dbReference>
<dbReference type="SUPFAM" id="SSF81822">
    <property type="entry name" value="RuBisCo LSMT C-terminal, substrate-binding domain"/>
    <property type="match status" value="1"/>
</dbReference>
<dbReference type="InterPro" id="IPR036464">
    <property type="entry name" value="Rubisco_LSMT_subst-bd_sf"/>
</dbReference>
<sequence length="126" mass="14529">MKCLSTYGAVSNTKLARLYGFIIPDNRYDDYTLVLSTSPYAPFFSHKAEIYQDVGIPLDSNFSLTQKEPLPVAVLQYLRIQRLEWSELNFATAAVEKSKVGLNRITLRNEQEILCKRLKEFFRTSL</sequence>
<protein>
    <recommendedName>
        <fullName evidence="1">Rubisco LSMT substrate-binding domain-containing protein</fullName>
    </recommendedName>
</protein>